<dbReference type="Proteomes" id="UP001472677">
    <property type="component" value="Unassembled WGS sequence"/>
</dbReference>
<reference evidence="2 3" key="1">
    <citation type="journal article" date="2024" name="G3 (Bethesda)">
        <title>Genome assembly of Hibiscus sabdariffa L. provides insights into metabolisms of medicinal natural products.</title>
        <authorList>
            <person name="Kim T."/>
        </authorList>
    </citation>
    <scope>NUCLEOTIDE SEQUENCE [LARGE SCALE GENOMIC DNA]</scope>
    <source>
        <strain evidence="2">TK-2024</strain>
        <tissue evidence="2">Old leaves</tissue>
    </source>
</reference>
<keyword evidence="1" id="KW-0472">Membrane</keyword>
<evidence type="ECO:0000313" key="3">
    <source>
        <dbReference type="Proteomes" id="UP001472677"/>
    </source>
</evidence>
<feature type="transmembrane region" description="Helical" evidence="1">
    <location>
        <begin position="20"/>
        <end position="40"/>
    </location>
</feature>
<feature type="transmembrane region" description="Helical" evidence="1">
    <location>
        <begin position="52"/>
        <end position="77"/>
    </location>
</feature>
<organism evidence="2 3">
    <name type="scientific">Hibiscus sabdariffa</name>
    <name type="common">roselle</name>
    <dbReference type="NCBI Taxonomy" id="183260"/>
    <lineage>
        <taxon>Eukaryota</taxon>
        <taxon>Viridiplantae</taxon>
        <taxon>Streptophyta</taxon>
        <taxon>Embryophyta</taxon>
        <taxon>Tracheophyta</taxon>
        <taxon>Spermatophyta</taxon>
        <taxon>Magnoliopsida</taxon>
        <taxon>eudicotyledons</taxon>
        <taxon>Gunneridae</taxon>
        <taxon>Pentapetalae</taxon>
        <taxon>rosids</taxon>
        <taxon>malvids</taxon>
        <taxon>Malvales</taxon>
        <taxon>Malvaceae</taxon>
        <taxon>Malvoideae</taxon>
        <taxon>Hibiscus</taxon>
    </lineage>
</organism>
<gene>
    <name evidence="2" type="ORF">V6N12_042648</name>
</gene>
<accession>A0ABR1Z977</accession>
<keyword evidence="1" id="KW-1133">Transmembrane helix</keyword>
<evidence type="ECO:0000313" key="2">
    <source>
        <dbReference type="EMBL" id="KAK8476506.1"/>
    </source>
</evidence>
<name>A0ABR1Z977_9ROSI</name>
<keyword evidence="1" id="KW-0812">Transmembrane</keyword>
<comment type="caution">
    <text evidence="2">The sequence shown here is derived from an EMBL/GenBank/DDBJ whole genome shotgun (WGS) entry which is preliminary data.</text>
</comment>
<dbReference type="EMBL" id="JBBPBM010002566">
    <property type="protein sequence ID" value="KAK8476506.1"/>
    <property type="molecule type" value="Genomic_DNA"/>
</dbReference>
<keyword evidence="3" id="KW-1185">Reference proteome</keyword>
<proteinExistence type="predicted"/>
<sequence length="112" mass="12532">MRITGFKQKCSTFVTNLPKFNIGFIVNCAAMESLSFGLAAPGEEVHGVPYNLPLYLGIFFLVAVSDKGSSSLLNVAVSYQRSKWLELEESFSMFLERRVKRVGIICDFGRLK</sequence>
<evidence type="ECO:0000256" key="1">
    <source>
        <dbReference type="SAM" id="Phobius"/>
    </source>
</evidence>
<protein>
    <submittedName>
        <fullName evidence="2">Uncharacterized protein</fullName>
    </submittedName>
</protein>